<keyword evidence="3" id="KW-0732">Signal</keyword>
<dbReference type="Gene3D" id="2.10.25.10">
    <property type="entry name" value="Laminin"/>
    <property type="match status" value="2"/>
</dbReference>
<dbReference type="InterPro" id="IPR001881">
    <property type="entry name" value="EGF-like_Ca-bd_dom"/>
</dbReference>
<dbReference type="SMART" id="SM00179">
    <property type="entry name" value="EGF_CA"/>
    <property type="match status" value="1"/>
</dbReference>
<dbReference type="Ensembl" id="ENSTNIT00000004581.1">
    <property type="protein sequence ID" value="ENSTNIP00000004441.1"/>
    <property type="gene ID" value="ENSTNIG00000002027.1"/>
</dbReference>
<dbReference type="GeneTree" id="ENSGT00940000165072"/>
<dbReference type="SUPFAM" id="SSF57630">
    <property type="entry name" value="GLA-domain"/>
    <property type="match status" value="1"/>
</dbReference>
<dbReference type="AlphaFoldDB" id="H3C869"/>
<proteinExistence type="predicted"/>
<keyword evidence="2" id="KW-0245">EGF-like domain</keyword>
<evidence type="ECO:0000256" key="1">
    <source>
        <dbReference type="ARBA" id="ARBA00023157"/>
    </source>
</evidence>
<dbReference type="GO" id="GO:0005509">
    <property type="term" value="F:calcium ion binding"/>
    <property type="evidence" value="ECO:0007669"/>
    <property type="project" value="InterPro"/>
</dbReference>
<dbReference type="SMART" id="SM00181">
    <property type="entry name" value="EGF"/>
    <property type="match status" value="1"/>
</dbReference>
<sequence length="211" mass="23332">MRPTAAVRLLALLFLSTLARCTVFLDPSSAARVLRPSTRGRRANAFALEELLPGDLERECYEETCSQEEAAEIFHTKEKTLEFWFRYVDRNPCRTDPCQNGGMCTVERGAFMCLCPPRYSGKTCESGDQVLVCARPLPEAQLSWVSALCSSEVTECRHRNGGCWQYCADVPGGVECGAPTGTSWNPTDAAAARQVSPPDETRSNVFIRPLK</sequence>
<dbReference type="Gene3D" id="4.10.740.10">
    <property type="entry name" value="Coagulation Factor IX"/>
    <property type="match status" value="1"/>
</dbReference>
<dbReference type="PROSITE" id="PS50026">
    <property type="entry name" value="EGF_3"/>
    <property type="match status" value="1"/>
</dbReference>
<dbReference type="SUPFAM" id="SSF57196">
    <property type="entry name" value="EGF/Laminin"/>
    <property type="match status" value="1"/>
</dbReference>
<name>H3C869_TETNG</name>
<protein>
    <submittedName>
        <fullName evidence="6">Uncharacterized protein</fullName>
    </submittedName>
</protein>
<feature type="signal peptide" evidence="3">
    <location>
        <begin position="1"/>
        <end position="21"/>
    </location>
</feature>
<dbReference type="SMART" id="SM00069">
    <property type="entry name" value="GLA"/>
    <property type="match status" value="1"/>
</dbReference>
<dbReference type="FunFam" id="4.10.740.10:FF:000001">
    <property type="entry name" value="vitamin K-dependent protein S"/>
    <property type="match status" value="1"/>
</dbReference>
<evidence type="ECO:0000259" key="4">
    <source>
        <dbReference type="PROSITE" id="PS50026"/>
    </source>
</evidence>
<feature type="chain" id="PRO_5003582047" evidence="3">
    <location>
        <begin position="22"/>
        <end position="211"/>
    </location>
</feature>
<dbReference type="Pfam" id="PF00008">
    <property type="entry name" value="EGF"/>
    <property type="match status" value="1"/>
</dbReference>
<reference evidence="6" key="2">
    <citation type="submission" date="2025-08" db="UniProtKB">
        <authorList>
            <consortium name="Ensembl"/>
        </authorList>
    </citation>
    <scope>IDENTIFICATION</scope>
</reference>
<feature type="domain" description="EGF-like" evidence="4">
    <location>
        <begin position="89"/>
        <end position="125"/>
    </location>
</feature>
<dbReference type="PROSITE" id="PS00022">
    <property type="entry name" value="EGF_1"/>
    <property type="match status" value="1"/>
</dbReference>
<dbReference type="HOGENOM" id="CLU_113352_0_0_1"/>
<dbReference type="PANTHER" id="PTHR24278">
    <property type="entry name" value="COAGULATION FACTOR"/>
    <property type="match status" value="1"/>
</dbReference>
<dbReference type="InterPro" id="IPR000742">
    <property type="entry name" value="EGF"/>
</dbReference>
<evidence type="ECO:0000256" key="2">
    <source>
        <dbReference type="PROSITE-ProRule" id="PRU00076"/>
    </source>
</evidence>
<evidence type="ECO:0000313" key="6">
    <source>
        <dbReference type="Ensembl" id="ENSTNIP00000004441.1"/>
    </source>
</evidence>
<keyword evidence="1 2" id="KW-1015">Disulfide bond</keyword>
<dbReference type="CDD" id="cd00054">
    <property type="entry name" value="EGF_CA"/>
    <property type="match status" value="1"/>
</dbReference>
<dbReference type="InterPro" id="IPR050442">
    <property type="entry name" value="Peptidase_S1_coag_factors"/>
</dbReference>
<dbReference type="InParanoid" id="H3C869"/>
<reference evidence="6" key="3">
    <citation type="submission" date="2025-09" db="UniProtKB">
        <authorList>
            <consortium name="Ensembl"/>
        </authorList>
    </citation>
    <scope>IDENTIFICATION</scope>
</reference>
<dbReference type="InterPro" id="IPR017857">
    <property type="entry name" value="Coagulation_fac-like_Gla_dom"/>
</dbReference>
<dbReference type="InterPro" id="IPR000294">
    <property type="entry name" value="GLA_domain"/>
</dbReference>
<dbReference type="GO" id="GO:0005615">
    <property type="term" value="C:extracellular space"/>
    <property type="evidence" value="ECO:0007669"/>
    <property type="project" value="TreeGrafter"/>
</dbReference>
<dbReference type="STRING" id="99883.ENSTNIP00000004441"/>
<dbReference type="InterPro" id="IPR035972">
    <property type="entry name" value="GLA-like_dom_SF"/>
</dbReference>
<dbReference type="FunFam" id="2.10.25.10:FF:000404">
    <property type="entry name" value="Weary, isoform B"/>
    <property type="match status" value="1"/>
</dbReference>
<dbReference type="Proteomes" id="UP000007303">
    <property type="component" value="Unassembled WGS sequence"/>
</dbReference>
<evidence type="ECO:0000313" key="7">
    <source>
        <dbReference type="Proteomes" id="UP000007303"/>
    </source>
</evidence>
<accession>H3C869</accession>
<evidence type="ECO:0000259" key="5">
    <source>
        <dbReference type="PROSITE" id="PS50998"/>
    </source>
</evidence>
<dbReference type="PANTHER" id="PTHR24278:SF25">
    <property type="entry name" value="COAGULATION FACTOR IX"/>
    <property type="match status" value="1"/>
</dbReference>
<organism evidence="6 7">
    <name type="scientific">Tetraodon nigroviridis</name>
    <name type="common">Spotted green pufferfish</name>
    <name type="synonym">Chelonodon nigroviridis</name>
    <dbReference type="NCBI Taxonomy" id="99883"/>
    <lineage>
        <taxon>Eukaryota</taxon>
        <taxon>Metazoa</taxon>
        <taxon>Chordata</taxon>
        <taxon>Craniata</taxon>
        <taxon>Vertebrata</taxon>
        <taxon>Euteleostomi</taxon>
        <taxon>Actinopterygii</taxon>
        <taxon>Neopterygii</taxon>
        <taxon>Teleostei</taxon>
        <taxon>Neoteleostei</taxon>
        <taxon>Acanthomorphata</taxon>
        <taxon>Eupercaria</taxon>
        <taxon>Tetraodontiformes</taxon>
        <taxon>Tetradontoidea</taxon>
        <taxon>Tetraodontidae</taxon>
        <taxon>Tetraodon</taxon>
    </lineage>
</organism>
<dbReference type="Pfam" id="PF00594">
    <property type="entry name" value="Gla"/>
    <property type="match status" value="1"/>
</dbReference>
<keyword evidence="7" id="KW-1185">Reference proteome</keyword>
<evidence type="ECO:0000256" key="3">
    <source>
        <dbReference type="SAM" id="SignalP"/>
    </source>
</evidence>
<dbReference type="PROSITE" id="PS50998">
    <property type="entry name" value="GLA_2"/>
    <property type="match status" value="1"/>
</dbReference>
<dbReference type="PROSITE" id="PS00011">
    <property type="entry name" value="GLA_1"/>
    <property type="match status" value="1"/>
</dbReference>
<feature type="disulfide bond" evidence="2">
    <location>
        <begin position="115"/>
        <end position="124"/>
    </location>
</feature>
<comment type="caution">
    <text evidence="2">Lacks conserved residue(s) required for the propagation of feature annotation.</text>
</comment>
<dbReference type="PRINTS" id="PR00001">
    <property type="entry name" value="GLABLOOD"/>
</dbReference>
<feature type="domain" description="Gla" evidence="5">
    <location>
        <begin position="43"/>
        <end position="89"/>
    </location>
</feature>
<reference evidence="7" key="1">
    <citation type="journal article" date="2004" name="Nature">
        <title>Genome duplication in the teleost fish Tetraodon nigroviridis reveals the early vertebrate proto-karyotype.</title>
        <authorList>
            <person name="Jaillon O."/>
            <person name="Aury J.-M."/>
            <person name="Brunet F."/>
            <person name="Petit J.-L."/>
            <person name="Stange-Thomann N."/>
            <person name="Mauceli E."/>
            <person name="Bouneau L."/>
            <person name="Fischer C."/>
            <person name="Ozouf-Costaz C."/>
            <person name="Bernot A."/>
            <person name="Nicaud S."/>
            <person name="Jaffe D."/>
            <person name="Fisher S."/>
            <person name="Lutfalla G."/>
            <person name="Dossat C."/>
            <person name="Segurens B."/>
            <person name="Dasilva C."/>
            <person name="Salanoubat M."/>
            <person name="Levy M."/>
            <person name="Boudet N."/>
            <person name="Castellano S."/>
            <person name="Anthouard V."/>
            <person name="Jubin C."/>
            <person name="Castelli V."/>
            <person name="Katinka M."/>
            <person name="Vacherie B."/>
            <person name="Biemont C."/>
            <person name="Skalli Z."/>
            <person name="Cattolico L."/>
            <person name="Poulain J."/>
            <person name="De Berardinis V."/>
            <person name="Cruaud C."/>
            <person name="Duprat S."/>
            <person name="Brottier P."/>
            <person name="Coutanceau J.-P."/>
            <person name="Gouzy J."/>
            <person name="Parra G."/>
            <person name="Lardier G."/>
            <person name="Chapple C."/>
            <person name="McKernan K.J."/>
            <person name="McEwan P."/>
            <person name="Bosak S."/>
            <person name="Kellis M."/>
            <person name="Volff J.-N."/>
            <person name="Guigo R."/>
            <person name="Zody M.C."/>
            <person name="Mesirov J."/>
            <person name="Lindblad-Toh K."/>
            <person name="Birren B."/>
            <person name="Nusbaum C."/>
            <person name="Kahn D."/>
            <person name="Robinson-Rechavi M."/>
            <person name="Laudet V."/>
            <person name="Schachter V."/>
            <person name="Quetier F."/>
            <person name="Saurin W."/>
            <person name="Scarpelli C."/>
            <person name="Wincker P."/>
            <person name="Lander E.S."/>
            <person name="Weissenbach J."/>
            <person name="Roest Crollius H."/>
        </authorList>
    </citation>
    <scope>NUCLEOTIDE SEQUENCE [LARGE SCALE GENOMIC DNA]</scope>
</reference>